<dbReference type="PROSITE" id="PS50931">
    <property type="entry name" value="HTH_LYSR"/>
    <property type="match status" value="1"/>
</dbReference>
<keyword evidence="3" id="KW-0238">DNA-binding</keyword>
<evidence type="ECO:0000313" key="6">
    <source>
        <dbReference type="EMBL" id="SFU46180.1"/>
    </source>
</evidence>
<dbReference type="SUPFAM" id="SSF46785">
    <property type="entry name" value="Winged helix' DNA-binding domain"/>
    <property type="match status" value="1"/>
</dbReference>
<evidence type="ECO:0000259" key="5">
    <source>
        <dbReference type="PROSITE" id="PS50931"/>
    </source>
</evidence>
<dbReference type="GO" id="GO:0003700">
    <property type="term" value="F:DNA-binding transcription factor activity"/>
    <property type="evidence" value="ECO:0007669"/>
    <property type="project" value="InterPro"/>
</dbReference>
<evidence type="ECO:0000256" key="3">
    <source>
        <dbReference type="ARBA" id="ARBA00023125"/>
    </source>
</evidence>
<dbReference type="Pfam" id="PF00126">
    <property type="entry name" value="HTH_1"/>
    <property type="match status" value="1"/>
</dbReference>
<comment type="similarity">
    <text evidence="1">Belongs to the LysR transcriptional regulatory family.</text>
</comment>
<dbReference type="InterPro" id="IPR036388">
    <property type="entry name" value="WH-like_DNA-bd_sf"/>
</dbReference>
<evidence type="ECO:0000256" key="4">
    <source>
        <dbReference type="ARBA" id="ARBA00023163"/>
    </source>
</evidence>
<keyword evidence="4" id="KW-0804">Transcription</keyword>
<protein>
    <submittedName>
        <fullName evidence="6">Transcriptional regulator, LysR family</fullName>
    </submittedName>
</protein>
<dbReference type="InterPro" id="IPR047788">
    <property type="entry name" value="LysR-like_Sec_metab"/>
</dbReference>
<dbReference type="FunFam" id="1.10.10.10:FF:000001">
    <property type="entry name" value="LysR family transcriptional regulator"/>
    <property type="match status" value="1"/>
</dbReference>
<keyword evidence="7" id="KW-1185">Reference proteome</keyword>
<dbReference type="OrthoDB" id="119203at2"/>
<dbReference type="STRING" id="155865.SAMN05216515_10719"/>
<evidence type="ECO:0000313" key="7">
    <source>
        <dbReference type="Proteomes" id="UP000198817"/>
    </source>
</evidence>
<dbReference type="NCBIfam" id="NF040786">
    <property type="entry name" value="LysR_Sec_metab"/>
    <property type="match status" value="1"/>
</dbReference>
<dbReference type="InterPro" id="IPR005119">
    <property type="entry name" value="LysR_subst-bd"/>
</dbReference>
<keyword evidence="2" id="KW-0805">Transcription regulation</keyword>
<dbReference type="PANTHER" id="PTHR30126:SF64">
    <property type="entry name" value="HTH-TYPE TRANSCRIPTIONAL REGULATOR CITR"/>
    <property type="match status" value="1"/>
</dbReference>
<evidence type="ECO:0000256" key="2">
    <source>
        <dbReference type="ARBA" id="ARBA00023015"/>
    </source>
</evidence>
<dbReference type="GeneID" id="78354445"/>
<organism evidence="6 7">
    <name type="scientific">Eubacterium pyruvativorans</name>
    <dbReference type="NCBI Taxonomy" id="155865"/>
    <lineage>
        <taxon>Bacteria</taxon>
        <taxon>Bacillati</taxon>
        <taxon>Bacillota</taxon>
        <taxon>Clostridia</taxon>
        <taxon>Eubacteriales</taxon>
        <taxon>Eubacteriaceae</taxon>
        <taxon>Eubacterium</taxon>
    </lineage>
</organism>
<proteinExistence type="inferred from homology"/>
<dbReference type="Pfam" id="PF03466">
    <property type="entry name" value="LysR_substrate"/>
    <property type="match status" value="1"/>
</dbReference>
<dbReference type="Proteomes" id="UP000198817">
    <property type="component" value="Unassembled WGS sequence"/>
</dbReference>
<dbReference type="InterPro" id="IPR036390">
    <property type="entry name" value="WH_DNA-bd_sf"/>
</dbReference>
<name>A0A1I7GCM6_9FIRM</name>
<dbReference type="PANTHER" id="PTHR30126">
    <property type="entry name" value="HTH-TYPE TRANSCRIPTIONAL REGULATOR"/>
    <property type="match status" value="1"/>
</dbReference>
<dbReference type="AlphaFoldDB" id="A0A1I7GCM6"/>
<reference evidence="6 7" key="1">
    <citation type="submission" date="2016-10" db="EMBL/GenBank/DDBJ databases">
        <authorList>
            <person name="de Groot N.N."/>
        </authorList>
    </citation>
    <scope>NUCLEOTIDE SEQUENCE [LARGE SCALE GENOMIC DNA]</scope>
    <source>
        <strain evidence="6 7">KHGC13</strain>
    </source>
</reference>
<dbReference type="PRINTS" id="PR00039">
    <property type="entry name" value="HTHLYSR"/>
</dbReference>
<dbReference type="EMBL" id="FPBT01000006">
    <property type="protein sequence ID" value="SFU46180.1"/>
    <property type="molecule type" value="Genomic_DNA"/>
</dbReference>
<dbReference type="SUPFAM" id="SSF53850">
    <property type="entry name" value="Periplasmic binding protein-like II"/>
    <property type="match status" value="1"/>
</dbReference>
<dbReference type="GO" id="GO:0000976">
    <property type="term" value="F:transcription cis-regulatory region binding"/>
    <property type="evidence" value="ECO:0007669"/>
    <property type="project" value="TreeGrafter"/>
</dbReference>
<dbReference type="Gene3D" id="3.40.190.290">
    <property type="match status" value="1"/>
</dbReference>
<dbReference type="InterPro" id="IPR000847">
    <property type="entry name" value="LysR_HTH_N"/>
</dbReference>
<feature type="domain" description="HTH lysR-type" evidence="5">
    <location>
        <begin position="1"/>
        <end position="58"/>
    </location>
</feature>
<gene>
    <name evidence="6" type="ORF">SAMN05216508_10619</name>
</gene>
<dbReference type="RefSeq" id="WP_090163119.1">
    <property type="nucleotide sequence ID" value="NZ_CACVNK010000003.1"/>
</dbReference>
<accession>A0A1I7GCM6</accession>
<sequence>MEFKQLEAFVNVVRYKSFSKAADASFLTQPTVSTHIKSLEKELGVTLIDRMGKESLPTSEGRELYRYAVNMLNTRQQAAEVIGGMEDSAAGIINIQSSSIPGNYLLPEIMSAFHEKYPMVRFYTEVTDSENVRKSILESTGEIGFTGEIRKEGLDAKLLYTDEVALIVPATEHYRKIREKTDRISVKEIAGEPFIWREEGSATRMTFEEKATKVIGKRLESVAVVNSLDAIMACVSAGLGVSVVSHLASKSVRAEKCLLFRLSDVSLQRKFYVISSKDVSLSPTAEKFRSFALHYFKNE</sequence>
<evidence type="ECO:0000256" key="1">
    <source>
        <dbReference type="ARBA" id="ARBA00009437"/>
    </source>
</evidence>
<dbReference type="Gene3D" id="1.10.10.10">
    <property type="entry name" value="Winged helix-like DNA-binding domain superfamily/Winged helix DNA-binding domain"/>
    <property type="match status" value="1"/>
</dbReference>